<keyword evidence="2" id="KW-1185">Reference proteome</keyword>
<evidence type="ECO:0000313" key="1">
    <source>
        <dbReference type="EMBL" id="KAF2240118.1"/>
    </source>
</evidence>
<name>A0A6A6HQP6_VIRVR</name>
<reference evidence="1" key="1">
    <citation type="journal article" date="2020" name="Stud. Mycol.">
        <title>101 Dothideomycetes genomes: a test case for predicting lifestyles and emergence of pathogens.</title>
        <authorList>
            <person name="Haridas S."/>
            <person name="Albert R."/>
            <person name="Binder M."/>
            <person name="Bloem J."/>
            <person name="Labutti K."/>
            <person name="Salamov A."/>
            <person name="Andreopoulos B."/>
            <person name="Baker S."/>
            <person name="Barry K."/>
            <person name="Bills G."/>
            <person name="Bluhm B."/>
            <person name="Cannon C."/>
            <person name="Castanera R."/>
            <person name="Culley D."/>
            <person name="Daum C."/>
            <person name="Ezra D."/>
            <person name="Gonzalez J."/>
            <person name="Henrissat B."/>
            <person name="Kuo A."/>
            <person name="Liang C."/>
            <person name="Lipzen A."/>
            <person name="Lutzoni F."/>
            <person name="Magnuson J."/>
            <person name="Mondo S."/>
            <person name="Nolan M."/>
            <person name="Ohm R."/>
            <person name="Pangilinan J."/>
            <person name="Park H.-J."/>
            <person name="Ramirez L."/>
            <person name="Alfaro M."/>
            <person name="Sun H."/>
            <person name="Tritt A."/>
            <person name="Yoshinaga Y."/>
            <person name="Zwiers L.-H."/>
            <person name="Turgeon B."/>
            <person name="Goodwin S."/>
            <person name="Spatafora J."/>
            <person name="Crous P."/>
            <person name="Grigoriev I."/>
        </authorList>
    </citation>
    <scope>NUCLEOTIDE SEQUENCE</scope>
    <source>
        <strain evidence="1">Tuck. ex Michener</strain>
    </source>
</reference>
<dbReference type="Proteomes" id="UP000800092">
    <property type="component" value="Unassembled WGS sequence"/>
</dbReference>
<gene>
    <name evidence="1" type="ORF">EV356DRAFT_495994</name>
</gene>
<dbReference type="AlphaFoldDB" id="A0A6A6HQP6"/>
<dbReference type="EMBL" id="ML991771">
    <property type="protein sequence ID" value="KAF2240118.1"/>
    <property type="molecule type" value="Genomic_DNA"/>
</dbReference>
<evidence type="ECO:0000313" key="2">
    <source>
        <dbReference type="Proteomes" id="UP000800092"/>
    </source>
</evidence>
<protein>
    <submittedName>
        <fullName evidence="1">Uncharacterized protein</fullName>
    </submittedName>
</protein>
<organism evidence="1 2">
    <name type="scientific">Viridothelium virens</name>
    <name type="common">Speckled blister lichen</name>
    <name type="synonym">Trypethelium virens</name>
    <dbReference type="NCBI Taxonomy" id="1048519"/>
    <lineage>
        <taxon>Eukaryota</taxon>
        <taxon>Fungi</taxon>
        <taxon>Dikarya</taxon>
        <taxon>Ascomycota</taxon>
        <taxon>Pezizomycotina</taxon>
        <taxon>Dothideomycetes</taxon>
        <taxon>Dothideomycetes incertae sedis</taxon>
        <taxon>Trypetheliales</taxon>
        <taxon>Trypetheliaceae</taxon>
        <taxon>Viridothelium</taxon>
    </lineage>
</organism>
<sequence length="104" mass="11223">MPAFSKTACHLLPSLATIRAIMYSCTSGKYLRNFAGDPSRRRQSHFGPSSRLQCLHSENKVAMACGSLFEYEASKSSESGSKNDAPYNLVSIEDLGSSISIAGQ</sequence>
<accession>A0A6A6HQP6</accession>
<proteinExistence type="predicted"/>